<name>A0A562URK7_9ACTN</name>
<evidence type="ECO:0000256" key="9">
    <source>
        <dbReference type="PIRSR" id="PIRSR001134-2"/>
    </source>
</evidence>
<feature type="domain" description="Peptidase S1A alpha-lytic prodomain" evidence="11">
    <location>
        <begin position="123"/>
        <end position="176"/>
    </location>
</feature>
<feature type="chain" id="PRO_5039078982" evidence="10">
    <location>
        <begin position="24"/>
        <end position="381"/>
    </location>
</feature>
<evidence type="ECO:0000259" key="11">
    <source>
        <dbReference type="Pfam" id="PF02983"/>
    </source>
</evidence>
<reference evidence="12 13" key="1">
    <citation type="journal article" date="2013" name="Stand. Genomic Sci.">
        <title>Genomic Encyclopedia of Type Strains, Phase I: The one thousand microbial genomes (KMG-I) project.</title>
        <authorList>
            <person name="Kyrpides N.C."/>
            <person name="Woyke T."/>
            <person name="Eisen J.A."/>
            <person name="Garrity G."/>
            <person name="Lilburn T.G."/>
            <person name="Beck B.J."/>
            <person name="Whitman W.B."/>
            <person name="Hugenholtz P."/>
            <person name="Klenk H.P."/>
        </authorList>
    </citation>
    <scope>NUCLEOTIDE SEQUENCE [LARGE SCALE GENOMIC DNA]</scope>
    <source>
        <strain evidence="12 13">DSM 45044</strain>
    </source>
</reference>
<dbReference type="GO" id="GO:0006508">
    <property type="term" value="P:proteolysis"/>
    <property type="evidence" value="ECO:0007669"/>
    <property type="project" value="UniProtKB-KW"/>
</dbReference>
<dbReference type="Gene3D" id="3.30.300.50">
    <property type="match status" value="2"/>
</dbReference>
<dbReference type="Pfam" id="PF02983">
    <property type="entry name" value="Pro_Al_protease"/>
    <property type="match status" value="1"/>
</dbReference>
<dbReference type="RefSeq" id="WP_158645691.1">
    <property type="nucleotide sequence ID" value="NZ_BAABIJ010000004.1"/>
</dbReference>
<feature type="disulfide bond" evidence="9">
    <location>
        <begin position="330"/>
        <end position="357"/>
    </location>
</feature>
<feature type="disulfide bond" evidence="9">
    <location>
        <begin position="208"/>
        <end position="229"/>
    </location>
</feature>
<feature type="active site" description="Charge relay system" evidence="8">
    <location>
        <position position="336"/>
    </location>
</feature>
<proteinExistence type="inferred from homology"/>
<keyword evidence="3 10" id="KW-0732">Signal</keyword>
<dbReference type="InterPro" id="IPR001316">
    <property type="entry name" value="Pept_S1A_streptogrisin"/>
</dbReference>
<dbReference type="PIRSF" id="PIRSF001134">
    <property type="entry name" value="Streptogrisin"/>
    <property type="match status" value="1"/>
</dbReference>
<dbReference type="SUPFAM" id="SSF50494">
    <property type="entry name" value="Trypsin-like serine proteases"/>
    <property type="match status" value="1"/>
</dbReference>
<feature type="active site" description="Charge relay system" evidence="8">
    <location>
        <position position="255"/>
    </location>
</feature>
<keyword evidence="7 9" id="KW-1015">Disulfide bond</keyword>
<accession>A0A562URK7</accession>
<feature type="disulfide bond" evidence="9">
    <location>
        <begin position="294"/>
        <end position="304"/>
    </location>
</feature>
<keyword evidence="2" id="KW-0645">Protease</keyword>
<evidence type="ECO:0000256" key="4">
    <source>
        <dbReference type="ARBA" id="ARBA00022801"/>
    </source>
</evidence>
<feature type="active site" description="Charge relay system" evidence="8">
    <location>
        <position position="228"/>
    </location>
</feature>
<evidence type="ECO:0000256" key="6">
    <source>
        <dbReference type="ARBA" id="ARBA00023145"/>
    </source>
</evidence>
<dbReference type="InterPro" id="IPR043504">
    <property type="entry name" value="Peptidase_S1_PA_chymotrypsin"/>
</dbReference>
<dbReference type="AlphaFoldDB" id="A0A562URK7"/>
<dbReference type="CDD" id="cd21112">
    <property type="entry name" value="alphaLP-like"/>
    <property type="match status" value="1"/>
</dbReference>
<dbReference type="Proteomes" id="UP000321617">
    <property type="component" value="Unassembled WGS sequence"/>
</dbReference>
<evidence type="ECO:0000313" key="13">
    <source>
        <dbReference type="Proteomes" id="UP000321617"/>
    </source>
</evidence>
<dbReference type="EMBL" id="VLLL01000008">
    <property type="protein sequence ID" value="TWJ08255.1"/>
    <property type="molecule type" value="Genomic_DNA"/>
</dbReference>
<evidence type="ECO:0000256" key="8">
    <source>
        <dbReference type="PIRSR" id="PIRSR001134-1"/>
    </source>
</evidence>
<dbReference type="InterPro" id="IPR009003">
    <property type="entry name" value="Peptidase_S1_PA"/>
</dbReference>
<comment type="similarity">
    <text evidence="1">Belongs to the peptidase S1 family.</text>
</comment>
<dbReference type="InterPro" id="IPR004236">
    <property type="entry name" value="Pept_S1_alpha_lytic"/>
</dbReference>
<dbReference type="OrthoDB" id="8781117at2"/>
<dbReference type="GO" id="GO:0004252">
    <property type="term" value="F:serine-type endopeptidase activity"/>
    <property type="evidence" value="ECO:0007669"/>
    <property type="project" value="InterPro"/>
</dbReference>
<dbReference type="Gene3D" id="2.40.10.10">
    <property type="entry name" value="Trypsin-like serine proteases"/>
    <property type="match status" value="2"/>
</dbReference>
<evidence type="ECO:0000256" key="2">
    <source>
        <dbReference type="ARBA" id="ARBA00022670"/>
    </source>
</evidence>
<dbReference type="PRINTS" id="PR00861">
    <property type="entry name" value="ALYTICPTASE"/>
</dbReference>
<evidence type="ECO:0000256" key="3">
    <source>
        <dbReference type="ARBA" id="ARBA00022729"/>
    </source>
</evidence>
<keyword evidence="6" id="KW-0865">Zymogen</keyword>
<evidence type="ECO:0000256" key="7">
    <source>
        <dbReference type="ARBA" id="ARBA00023157"/>
    </source>
</evidence>
<evidence type="ECO:0000256" key="5">
    <source>
        <dbReference type="ARBA" id="ARBA00022825"/>
    </source>
</evidence>
<evidence type="ECO:0000256" key="1">
    <source>
        <dbReference type="ARBA" id="ARBA00007664"/>
    </source>
</evidence>
<sequence>MNIRRFAAVFAATAITTTTFALAGSPASAEPGFDTERAELAASVDPGMLDAVMETFGYSADEALDRLTTESLAAQAEPEIRELLGDDFAGLWLDDGRVHVAVTDAASTGAVDGYGYETTVVKYSEAELLAWQATLDRGAIPDGVTTTHIDPAANRVVITALPEAADAAADYAAGLDVPAEVVVSEDVPQTTAVIRGGDAYYINNSSRCSVGFAVNHGTYGNGFVTAGHCGRVGASVTGGNGGTGTFRGSSFPGNDYAWVDAASSWTNTDTVNRYNGTTVSVNNANEAAVGSSVCRSGSTTGWRCGTIQAKNQTVYYSQGTVSGLTLTTACAEPGDSGGSFITGNSAQGMTSGGSGNCRTGGRTYFQPVREALSAYSLTLVT</sequence>
<comment type="caution">
    <text evidence="12">The sequence shown here is derived from an EMBL/GenBank/DDBJ whole genome shotgun (WGS) entry which is preliminary data.</text>
</comment>
<evidence type="ECO:0000256" key="10">
    <source>
        <dbReference type="SAM" id="SignalP"/>
    </source>
</evidence>
<keyword evidence="4" id="KW-0378">Hydrolase</keyword>
<keyword evidence="5" id="KW-0720">Serine protease</keyword>
<keyword evidence="13" id="KW-1185">Reference proteome</keyword>
<dbReference type="GO" id="GO:0005576">
    <property type="term" value="C:extracellular region"/>
    <property type="evidence" value="ECO:0007669"/>
    <property type="project" value="InterPro"/>
</dbReference>
<feature type="signal peptide" evidence="10">
    <location>
        <begin position="1"/>
        <end position="23"/>
    </location>
</feature>
<organism evidence="12 13">
    <name type="scientific">Stackebrandtia albiflava</name>
    <dbReference type="NCBI Taxonomy" id="406432"/>
    <lineage>
        <taxon>Bacteria</taxon>
        <taxon>Bacillati</taxon>
        <taxon>Actinomycetota</taxon>
        <taxon>Actinomycetes</taxon>
        <taxon>Glycomycetales</taxon>
        <taxon>Glycomycetaceae</taxon>
        <taxon>Stackebrandtia</taxon>
    </lineage>
</organism>
<dbReference type="InterPro" id="IPR035070">
    <property type="entry name" value="Streptogrisin_prodomain"/>
</dbReference>
<gene>
    <name evidence="12" type="ORF">LX16_4480</name>
</gene>
<evidence type="ECO:0000313" key="12">
    <source>
        <dbReference type="EMBL" id="TWJ08255.1"/>
    </source>
</evidence>
<protein>
    <submittedName>
        <fullName evidence="12">Streptogrisin C</fullName>
    </submittedName>
</protein>